<sequence length="106" mass="11980">MFLNVQKRPGNAFLPQEVLNMLTLGVLLLSAFRCFFHGAIPTNLKRDSDPPLSSNAVFVRRRSSPTFRRVRRLSDKACGETSIGEHQVVFILVAESRTLRKMGYLS</sequence>
<reference evidence="1 2" key="1">
    <citation type="submission" date="2021-06" db="EMBL/GenBank/DDBJ databases">
        <title>Caerostris extrusa draft genome.</title>
        <authorList>
            <person name="Kono N."/>
            <person name="Arakawa K."/>
        </authorList>
    </citation>
    <scope>NUCLEOTIDE SEQUENCE [LARGE SCALE GENOMIC DNA]</scope>
</reference>
<comment type="caution">
    <text evidence="1">The sequence shown here is derived from an EMBL/GenBank/DDBJ whole genome shotgun (WGS) entry which is preliminary data.</text>
</comment>
<dbReference type="AlphaFoldDB" id="A0AAV4XPZ6"/>
<gene>
    <name evidence="1" type="ORF">CEXT_397671</name>
</gene>
<evidence type="ECO:0000313" key="1">
    <source>
        <dbReference type="EMBL" id="GIY97137.1"/>
    </source>
</evidence>
<organism evidence="1 2">
    <name type="scientific">Caerostris extrusa</name>
    <name type="common">Bark spider</name>
    <name type="synonym">Caerostris bankana</name>
    <dbReference type="NCBI Taxonomy" id="172846"/>
    <lineage>
        <taxon>Eukaryota</taxon>
        <taxon>Metazoa</taxon>
        <taxon>Ecdysozoa</taxon>
        <taxon>Arthropoda</taxon>
        <taxon>Chelicerata</taxon>
        <taxon>Arachnida</taxon>
        <taxon>Araneae</taxon>
        <taxon>Araneomorphae</taxon>
        <taxon>Entelegynae</taxon>
        <taxon>Araneoidea</taxon>
        <taxon>Araneidae</taxon>
        <taxon>Caerostris</taxon>
    </lineage>
</organism>
<proteinExistence type="predicted"/>
<evidence type="ECO:0000313" key="2">
    <source>
        <dbReference type="Proteomes" id="UP001054945"/>
    </source>
</evidence>
<dbReference type="Proteomes" id="UP001054945">
    <property type="component" value="Unassembled WGS sequence"/>
</dbReference>
<keyword evidence="2" id="KW-1185">Reference proteome</keyword>
<protein>
    <submittedName>
        <fullName evidence="1">Uncharacterized protein</fullName>
    </submittedName>
</protein>
<name>A0AAV4XPZ6_CAEEX</name>
<accession>A0AAV4XPZ6</accession>
<dbReference type="EMBL" id="BPLR01018123">
    <property type="protein sequence ID" value="GIY97137.1"/>
    <property type="molecule type" value="Genomic_DNA"/>
</dbReference>